<dbReference type="GO" id="GO:0005783">
    <property type="term" value="C:endoplasmic reticulum"/>
    <property type="evidence" value="ECO:0000318"/>
    <property type="project" value="GO_Central"/>
</dbReference>
<keyword evidence="9 10" id="KW-0012">Acyltransferase</keyword>
<comment type="similarity">
    <text evidence="2 10">Belongs to the DHHC palmitoyltransferase family.</text>
</comment>
<feature type="domain" description="Palmitoyltransferase DHHC" evidence="11">
    <location>
        <begin position="171"/>
        <end position="239"/>
    </location>
</feature>
<dbReference type="EMBL" id="NBSK02000004">
    <property type="protein sequence ID" value="KAJ0213391.1"/>
    <property type="molecule type" value="Genomic_DNA"/>
</dbReference>
<evidence type="ECO:0000259" key="11">
    <source>
        <dbReference type="Pfam" id="PF01529"/>
    </source>
</evidence>
<keyword evidence="8" id="KW-0449">Lipoprotein</keyword>
<keyword evidence="7" id="KW-0564">Palmitate</keyword>
<evidence type="ECO:0000256" key="8">
    <source>
        <dbReference type="ARBA" id="ARBA00023288"/>
    </source>
</evidence>
<dbReference type="GO" id="GO:0005794">
    <property type="term" value="C:Golgi apparatus"/>
    <property type="evidence" value="ECO:0000318"/>
    <property type="project" value="GO_Central"/>
</dbReference>
<keyword evidence="13" id="KW-1185">Reference proteome</keyword>
<keyword evidence="5 10" id="KW-1133">Transmembrane helix</keyword>
<name>A0A9R1VVK2_LACSA</name>
<evidence type="ECO:0000256" key="6">
    <source>
        <dbReference type="ARBA" id="ARBA00023136"/>
    </source>
</evidence>
<evidence type="ECO:0000256" key="3">
    <source>
        <dbReference type="ARBA" id="ARBA00022679"/>
    </source>
</evidence>
<comment type="caution">
    <text evidence="12">The sequence shown here is derived from an EMBL/GenBank/DDBJ whole genome shotgun (WGS) entry which is preliminary data.</text>
</comment>
<keyword evidence="3 10" id="KW-0808">Transferase</keyword>
<evidence type="ECO:0000256" key="4">
    <source>
        <dbReference type="ARBA" id="ARBA00022692"/>
    </source>
</evidence>
<dbReference type="Pfam" id="PF01529">
    <property type="entry name" value="DHHC"/>
    <property type="match status" value="1"/>
</dbReference>
<feature type="transmembrane region" description="Helical" evidence="10">
    <location>
        <begin position="75"/>
        <end position="94"/>
    </location>
</feature>
<feature type="transmembrane region" description="Helical" evidence="10">
    <location>
        <begin position="227"/>
        <end position="260"/>
    </location>
</feature>
<dbReference type="GO" id="GO:0006612">
    <property type="term" value="P:protein targeting to membrane"/>
    <property type="evidence" value="ECO:0000318"/>
    <property type="project" value="GO_Central"/>
</dbReference>
<evidence type="ECO:0000256" key="10">
    <source>
        <dbReference type="RuleBase" id="RU079119"/>
    </source>
</evidence>
<dbReference type="AlphaFoldDB" id="A0A9R1VVK2"/>
<dbReference type="PANTHER" id="PTHR22883:SF301">
    <property type="entry name" value="PALMITOYLTRANSFERASE ZDHHC12"/>
    <property type="match status" value="1"/>
</dbReference>
<feature type="transmembrane region" description="Helical" evidence="10">
    <location>
        <begin position="45"/>
        <end position="63"/>
    </location>
</feature>
<dbReference type="PANTHER" id="PTHR22883">
    <property type="entry name" value="ZINC FINGER DHHC DOMAIN CONTAINING PROTEIN"/>
    <property type="match status" value="1"/>
</dbReference>
<evidence type="ECO:0000256" key="5">
    <source>
        <dbReference type="ARBA" id="ARBA00022989"/>
    </source>
</evidence>
<comment type="subcellular location">
    <subcellularLocation>
        <location evidence="1">Endomembrane system</location>
        <topology evidence="1">Multi-pass membrane protein</topology>
    </subcellularLocation>
</comment>
<proteinExistence type="inferred from homology"/>
<reference evidence="12 13" key="1">
    <citation type="journal article" date="2017" name="Nat. Commun.">
        <title>Genome assembly with in vitro proximity ligation data and whole-genome triplication in lettuce.</title>
        <authorList>
            <person name="Reyes-Chin-Wo S."/>
            <person name="Wang Z."/>
            <person name="Yang X."/>
            <person name="Kozik A."/>
            <person name="Arikit S."/>
            <person name="Song C."/>
            <person name="Xia L."/>
            <person name="Froenicke L."/>
            <person name="Lavelle D.O."/>
            <person name="Truco M.J."/>
            <person name="Xia R."/>
            <person name="Zhu S."/>
            <person name="Xu C."/>
            <person name="Xu H."/>
            <person name="Xu X."/>
            <person name="Cox K."/>
            <person name="Korf I."/>
            <person name="Meyers B.C."/>
            <person name="Michelmore R.W."/>
        </authorList>
    </citation>
    <scope>NUCLEOTIDE SEQUENCE [LARGE SCALE GENOMIC DNA]</scope>
    <source>
        <strain evidence="13">cv. Salinas</strain>
        <tissue evidence="12">Seedlings</tissue>
    </source>
</reference>
<dbReference type="InterPro" id="IPR001594">
    <property type="entry name" value="Palmitoyltrfase_DHHC"/>
</dbReference>
<protein>
    <recommendedName>
        <fullName evidence="10">S-acyltransferase</fullName>
        <ecNumber evidence="10">2.3.1.225</ecNumber>
    </recommendedName>
    <alternativeName>
        <fullName evidence="10">Palmitoyltransferase</fullName>
    </alternativeName>
</protein>
<dbReference type="PROSITE" id="PS50216">
    <property type="entry name" value="DHHC"/>
    <property type="match status" value="1"/>
</dbReference>
<evidence type="ECO:0000256" key="2">
    <source>
        <dbReference type="ARBA" id="ARBA00008574"/>
    </source>
</evidence>
<accession>A0A9R1VVK2</accession>
<comment type="catalytic activity">
    <reaction evidence="10">
        <text>L-cysteinyl-[protein] + hexadecanoyl-CoA = S-hexadecanoyl-L-cysteinyl-[protein] + CoA</text>
        <dbReference type="Rhea" id="RHEA:36683"/>
        <dbReference type="Rhea" id="RHEA-COMP:10131"/>
        <dbReference type="Rhea" id="RHEA-COMP:11032"/>
        <dbReference type="ChEBI" id="CHEBI:29950"/>
        <dbReference type="ChEBI" id="CHEBI:57287"/>
        <dbReference type="ChEBI" id="CHEBI:57379"/>
        <dbReference type="ChEBI" id="CHEBI:74151"/>
        <dbReference type="EC" id="2.3.1.225"/>
    </reaction>
</comment>
<evidence type="ECO:0000313" key="12">
    <source>
        <dbReference type="EMBL" id="KAJ0213391.1"/>
    </source>
</evidence>
<dbReference type="Proteomes" id="UP000235145">
    <property type="component" value="Unassembled WGS sequence"/>
</dbReference>
<comment type="domain">
    <text evidence="10">The DHHC domain is required for palmitoyltransferase activity.</text>
</comment>
<dbReference type="InterPro" id="IPR039859">
    <property type="entry name" value="PFA4/ZDH16/20/ERF2-like"/>
</dbReference>
<keyword evidence="4 10" id="KW-0812">Transmembrane</keyword>
<dbReference type="EC" id="2.3.1.225" evidence="10"/>
<dbReference type="GO" id="GO:0019706">
    <property type="term" value="F:protein-cysteine S-palmitoyltransferase activity"/>
    <property type="evidence" value="ECO:0000318"/>
    <property type="project" value="GO_Central"/>
</dbReference>
<organism evidence="12 13">
    <name type="scientific">Lactuca sativa</name>
    <name type="common">Garden lettuce</name>
    <dbReference type="NCBI Taxonomy" id="4236"/>
    <lineage>
        <taxon>Eukaryota</taxon>
        <taxon>Viridiplantae</taxon>
        <taxon>Streptophyta</taxon>
        <taxon>Embryophyta</taxon>
        <taxon>Tracheophyta</taxon>
        <taxon>Spermatophyta</taxon>
        <taxon>Magnoliopsida</taxon>
        <taxon>eudicotyledons</taxon>
        <taxon>Gunneridae</taxon>
        <taxon>Pentapetalae</taxon>
        <taxon>asterids</taxon>
        <taxon>campanulids</taxon>
        <taxon>Asterales</taxon>
        <taxon>Asteraceae</taxon>
        <taxon>Cichorioideae</taxon>
        <taxon>Cichorieae</taxon>
        <taxon>Lactucinae</taxon>
        <taxon>Lactuca</taxon>
    </lineage>
</organism>
<evidence type="ECO:0000313" key="13">
    <source>
        <dbReference type="Proteomes" id="UP000235145"/>
    </source>
</evidence>
<evidence type="ECO:0000256" key="1">
    <source>
        <dbReference type="ARBA" id="ARBA00004127"/>
    </source>
</evidence>
<gene>
    <name evidence="12" type="ORF">LSAT_V11C400212480</name>
</gene>
<evidence type="ECO:0000256" key="9">
    <source>
        <dbReference type="ARBA" id="ARBA00023315"/>
    </source>
</evidence>
<sequence length="342" mass="39318">MTSFTRMTIMGCCVLSRDTSDRFSDRCFNIFPCLSDPVRRSTLCMKLALVMLHVIFVGFLFILDEDLIEKSKQQPWYTSMYMLLLVVTLVQYFFTSGSSPGYVLDAMREYAKTEASLRASEISKQPASSKNGSVVVTIDNNQFGENLLGNNPMNWTKMVMEMYPPGTSVRTYTCSYCSVVQPPRAKHCHDCDRCVLQFDHHCVWLGTCIGQGNHCRFWWYILEETALSIWTGVLLVDVIMIILLSILSIALIFLLLLLLFHSYLVVTNQTTYELVRRRRIPYMRAIPERVYPFSKGACRNLYNFCCARTSVYALEQLPNALELEQKSVPYTCFDVIKCRCCC</sequence>
<evidence type="ECO:0000256" key="7">
    <source>
        <dbReference type="ARBA" id="ARBA00023139"/>
    </source>
</evidence>
<keyword evidence="6 10" id="KW-0472">Membrane</keyword>